<proteinExistence type="predicted"/>
<accession>C0BVG8</accession>
<reference evidence="1 2" key="1">
    <citation type="submission" date="2009-02" db="EMBL/GenBank/DDBJ databases">
        <title>Draft genome sequence of Bifidobacterium pseudocatenulatum (DSM 20438).</title>
        <authorList>
            <person name="Sudarsanam P."/>
            <person name="Ley R."/>
            <person name="Guruge J."/>
            <person name="Turnbaugh P.J."/>
            <person name="Mahowald M."/>
            <person name="Liep D."/>
            <person name="Gordon J."/>
        </authorList>
    </citation>
    <scope>NUCLEOTIDE SEQUENCE [LARGE SCALE GENOMIC DNA]</scope>
    <source>
        <strain evidence="1 2">DSM 20438</strain>
    </source>
</reference>
<gene>
    <name evidence="1" type="ORF">BIFPSEUDO_04415</name>
</gene>
<dbReference type="EMBL" id="ABXX02000007">
    <property type="protein sequence ID" value="EEG69959.1"/>
    <property type="molecule type" value="Genomic_DNA"/>
</dbReference>
<dbReference type="Proteomes" id="UP000003875">
    <property type="component" value="Unassembled WGS sequence"/>
</dbReference>
<organism evidence="1 2">
    <name type="scientific">Bifidobacterium pseudocatenulatum DSM 20438 = JCM 1200 = LMG 10505</name>
    <dbReference type="NCBI Taxonomy" id="547043"/>
    <lineage>
        <taxon>Bacteria</taxon>
        <taxon>Bacillati</taxon>
        <taxon>Actinomycetota</taxon>
        <taxon>Actinomycetes</taxon>
        <taxon>Bifidobacteriales</taxon>
        <taxon>Bifidobacteriaceae</taxon>
        <taxon>Bifidobacterium</taxon>
    </lineage>
</organism>
<comment type="caution">
    <text evidence="1">The sequence shown here is derived from an EMBL/GenBank/DDBJ whole genome shotgun (WGS) entry which is preliminary data.</text>
</comment>
<sequence>MYREVSAFMFSNRLFHWCLRFYSAWRLFLYHTVRSERNRTYLDNSRFT</sequence>
<dbReference type="AlphaFoldDB" id="C0BVG8"/>
<evidence type="ECO:0000313" key="2">
    <source>
        <dbReference type="Proteomes" id="UP000003875"/>
    </source>
</evidence>
<protein>
    <submittedName>
        <fullName evidence="1">Uncharacterized protein</fullName>
    </submittedName>
</protein>
<evidence type="ECO:0000313" key="1">
    <source>
        <dbReference type="EMBL" id="EEG69959.1"/>
    </source>
</evidence>
<reference evidence="1 2" key="2">
    <citation type="submission" date="2009-02" db="EMBL/GenBank/DDBJ databases">
        <authorList>
            <person name="Fulton L."/>
            <person name="Clifton S."/>
            <person name="Fulton B."/>
            <person name="Xu J."/>
            <person name="Minx P."/>
            <person name="Pepin K.H."/>
            <person name="Johnson M."/>
            <person name="Bhonagiri V."/>
            <person name="Nash W.E."/>
            <person name="Mardis E.R."/>
            <person name="Wilson R.K."/>
        </authorList>
    </citation>
    <scope>NUCLEOTIDE SEQUENCE [LARGE SCALE GENOMIC DNA]</scope>
    <source>
        <strain evidence="1 2">DSM 20438</strain>
    </source>
</reference>
<name>C0BVG8_BIFPS</name>